<dbReference type="Proteomes" id="UP001162501">
    <property type="component" value="Chromosome 16"/>
</dbReference>
<dbReference type="EMBL" id="OX596100">
    <property type="protein sequence ID" value="CAI9696130.1"/>
    <property type="molecule type" value="Genomic_DNA"/>
</dbReference>
<sequence length="165" mass="16983">MVDPSTFGSPQNMGLSPSFSSPPTLPSWAPRSQLLAFRLLVLPGRWTLGARRPPGGVPEEPESSSEERREEICDVKSSSEHESTGGLGEDRECAQQECHGGAQPGVRAAAAGPGDLEAQAAPPPPITAPDRKSESTPGPPPSPGSPASRAPSPKGFAPTTLLSTG</sequence>
<evidence type="ECO:0000313" key="1">
    <source>
        <dbReference type="EMBL" id="CAI9696130.1"/>
    </source>
</evidence>
<name>A0ACB0E661_RANTA</name>
<protein>
    <submittedName>
        <fullName evidence="1">Uncharacterized protein</fullName>
    </submittedName>
</protein>
<gene>
    <name evidence="1" type="ORF">MRATA1EN3_LOCUS7343</name>
</gene>
<accession>A0ACB0E661</accession>
<proteinExistence type="predicted"/>
<reference evidence="1" key="1">
    <citation type="submission" date="2023-05" db="EMBL/GenBank/DDBJ databases">
        <authorList>
            <consortium name="ELIXIR-Norway"/>
        </authorList>
    </citation>
    <scope>NUCLEOTIDE SEQUENCE</scope>
</reference>
<organism evidence="1 2">
    <name type="scientific">Rangifer tarandus platyrhynchus</name>
    <name type="common">Svalbard reindeer</name>
    <dbReference type="NCBI Taxonomy" id="3082113"/>
    <lineage>
        <taxon>Eukaryota</taxon>
        <taxon>Metazoa</taxon>
        <taxon>Chordata</taxon>
        <taxon>Craniata</taxon>
        <taxon>Vertebrata</taxon>
        <taxon>Euteleostomi</taxon>
        <taxon>Mammalia</taxon>
        <taxon>Eutheria</taxon>
        <taxon>Laurasiatheria</taxon>
        <taxon>Artiodactyla</taxon>
        <taxon>Ruminantia</taxon>
        <taxon>Pecora</taxon>
        <taxon>Cervidae</taxon>
        <taxon>Odocoileinae</taxon>
        <taxon>Rangifer</taxon>
    </lineage>
</organism>
<evidence type="ECO:0000313" key="2">
    <source>
        <dbReference type="Proteomes" id="UP001162501"/>
    </source>
</evidence>